<evidence type="ECO:0000313" key="8">
    <source>
        <dbReference type="Proteomes" id="UP001332931"/>
    </source>
</evidence>
<dbReference type="Proteomes" id="UP001332931">
    <property type="component" value="Unassembled WGS sequence"/>
</dbReference>
<sequence>MYPHDLEGRGSLKKYEYLHSCLRRDIRSGALQAGVRLASKRELAERLGVSVSTVERAYDLLASEGYVLARPGSGFYVSEVAARELPEEESEEDPDEGARKVFDANANRNGIRLFPANTWVRCMRRILSAQDSEMYETVPLNGLYELRRAIAEYLFESRGIVVDPACVVVGAGTEFLYSRLIHLLAGRPRLVTGDIYPKKLVQIARNSGATWEFVTADLHGMRTEELGATSAQAVLVSPANLFPTGAVLPMERREELLRWVEAEPRRLVIEDDYDSELRYSQRSLPTLFGMCQSERVIYLNTFSKTLVPSIRISYMVLPHRLMEIYRDQAGFYSCTASSLEQATLAEFISEGHFRRHVNHLRRYYRRQRDVFVEKVDSSRLSLVGHLLPSEVGTHLLLSVDTRMSDRQIVEAAAERSLSLDMLSEHCACQDVLHAGYVVLNTASVEEARVGELVSILEEVFADDIARAEASRGRR</sequence>
<dbReference type="SUPFAM" id="SSF53383">
    <property type="entry name" value="PLP-dependent transferases"/>
    <property type="match status" value="1"/>
</dbReference>
<dbReference type="InterPro" id="IPR036390">
    <property type="entry name" value="WH_DNA-bd_sf"/>
</dbReference>
<dbReference type="SMART" id="SM00345">
    <property type="entry name" value="HTH_GNTR"/>
    <property type="match status" value="1"/>
</dbReference>
<keyword evidence="5" id="KW-0804">Transcription</keyword>
<organism evidence="7 8">
    <name type="scientific">Olsenella absiana</name>
    <dbReference type="NCBI Taxonomy" id="3115222"/>
    <lineage>
        <taxon>Bacteria</taxon>
        <taxon>Bacillati</taxon>
        <taxon>Actinomycetota</taxon>
        <taxon>Coriobacteriia</taxon>
        <taxon>Coriobacteriales</taxon>
        <taxon>Atopobiaceae</taxon>
        <taxon>Olsenella</taxon>
    </lineage>
</organism>
<comment type="caution">
    <text evidence="7">The sequence shown here is derived from an EMBL/GenBank/DDBJ whole genome shotgun (WGS) entry which is preliminary data.</text>
</comment>
<dbReference type="CDD" id="cd00609">
    <property type="entry name" value="AAT_like"/>
    <property type="match status" value="1"/>
</dbReference>
<dbReference type="Gene3D" id="3.40.640.10">
    <property type="entry name" value="Type I PLP-dependent aspartate aminotransferase-like (Major domain)"/>
    <property type="match status" value="1"/>
</dbReference>
<dbReference type="Pfam" id="PF00392">
    <property type="entry name" value="GntR"/>
    <property type="match status" value="1"/>
</dbReference>
<dbReference type="CDD" id="cd07377">
    <property type="entry name" value="WHTH_GntR"/>
    <property type="match status" value="1"/>
</dbReference>
<dbReference type="InterPro" id="IPR036388">
    <property type="entry name" value="WH-like_DNA-bd_sf"/>
</dbReference>
<dbReference type="EMBL" id="JAZGJQ010000003">
    <property type="protein sequence ID" value="MEE6147148.1"/>
    <property type="molecule type" value="Genomic_DNA"/>
</dbReference>
<comment type="similarity">
    <text evidence="1">In the C-terminal section; belongs to the class-I pyridoxal-phosphate-dependent aminotransferase family.</text>
</comment>
<dbReference type="PANTHER" id="PTHR46577">
    <property type="entry name" value="HTH-TYPE TRANSCRIPTIONAL REGULATORY PROTEIN GABR"/>
    <property type="match status" value="1"/>
</dbReference>
<evidence type="ECO:0000256" key="5">
    <source>
        <dbReference type="ARBA" id="ARBA00023163"/>
    </source>
</evidence>
<dbReference type="Pfam" id="PF00155">
    <property type="entry name" value="Aminotran_1_2"/>
    <property type="match status" value="1"/>
</dbReference>
<feature type="domain" description="HTH gntR-type" evidence="6">
    <location>
        <begin position="12"/>
        <end position="80"/>
    </location>
</feature>
<dbReference type="InterPro" id="IPR004839">
    <property type="entry name" value="Aminotransferase_I/II_large"/>
</dbReference>
<dbReference type="PANTHER" id="PTHR46577:SF1">
    <property type="entry name" value="HTH-TYPE TRANSCRIPTIONAL REGULATORY PROTEIN GABR"/>
    <property type="match status" value="1"/>
</dbReference>
<name>A0ABU7R9E7_9ACTN</name>
<keyword evidence="2" id="KW-0663">Pyridoxal phosphate</keyword>
<keyword evidence="3" id="KW-0805">Transcription regulation</keyword>
<gene>
    <name evidence="7" type="ORF">VXJ25_03945</name>
</gene>
<keyword evidence="7" id="KW-0032">Aminotransferase</keyword>
<dbReference type="Gene3D" id="1.10.10.10">
    <property type="entry name" value="Winged helix-like DNA-binding domain superfamily/Winged helix DNA-binding domain"/>
    <property type="match status" value="1"/>
</dbReference>
<dbReference type="SUPFAM" id="SSF46785">
    <property type="entry name" value="Winged helix' DNA-binding domain"/>
    <property type="match status" value="1"/>
</dbReference>
<reference evidence="7 8" key="1">
    <citation type="submission" date="2024-01" db="EMBL/GenBank/DDBJ databases">
        <title>Description of Olsenella sp. nov., isolated from pig feces.</title>
        <authorList>
            <person name="Chang Y.-H."/>
        </authorList>
    </citation>
    <scope>NUCLEOTIDE SEQUENCE [LARGE SCALE GENOMIC DNA]</scope>
    <source>
        <strain evidence="7 8">YH-ols2223</strain>
    </source>
</reference>
<accession>A0ABU7R9E7</accession>
<evidence type="ECO:0000256" key="2">
    <source>
        <dbReference type="ARBA" id="ARBA00022898"/>
    </source>
</evidence>
<dbReference type="GO" id="GO:0008483">
    <property type="term" value="F:transaminase activity"/>
    <property type="evidence" value="ECO:0007669"/>
    <property type="project" value="UniProtKB-KW"/>
</dbReference>
<dbReference type="InterPro" id="IPR015424">
    <property type="entry name" value="PyrdxlP-dep_Trfase"/>
</dbReference>
<dbReference type="InterPro" id="IPR051446">
    <property type="entry name" value="HTH_trans_reg/aminotransferase"/>
</dbReference>
<protein>
    <submittedName>
        <fullName evidence="7">PLP-dependent aminotransferase family protein</fullName>
    </submittedName>
</protein>
<dbReference type="RefSeq" id="WP_330957915.1">
    <property type="nucleotide sequence ID" value="NZ_JAZGJQ010000003.1"/>
</dbReference>
<evidence type="ECO:0000256" key="4">
    <source>
        <dbReference type="ARBA" id="ARBA00023125"/>
    </source>
</evidence>
<keyword evidence="7" id="KW-0808">Transferase</keyword>
<dbReference type="InterPro" id="IPR015421">
    <property type="entry name" value="PyrdxlP-dep_Trfase_major"/>
</dbReference>
<dbReference type="PROSITE" id="PS50949">
    <property type="entry name" value="HTH_GNTR"/>
    <property type="match status" value="1"/>
</dbReference>
<keyword evidence="4" id="KW-0238">DNA-binding</keyword>
<evidence type="ECO:0000259" key="6">
    <source>
        <dbReference type="PROSITE" id="PS50949"/>
    </source>
</evidence>
<proteinExistence type="inferred from homology"/>
<evidence type="ECO:0000256" key="1">
    <source>
        <dbReference type="ARBA" id="ARBA00005384"/>
    </source>
</evidence>
<evidence type="ECO:0000313" key="7">
    <source>
        <dbReference type="EMBL" id="MEE6147148.1"/>
    </source>
</evidence>
<dbReference type="InterPro" id="IPR000524">
    <property type="entry name" value="Tscrpt_reg_HTH_GntR"/>
</dbReference>
<keyword evidence="8" id="KW-1185">Reference proteome</keyword>
<evidence type="ECO:0000256" key="3">
    <source>
        <dbReference type="ARBA" id="ARBA00023015"/>
    </source>
</evidence>